<dbReference type="AlphaFoldDB" id="A0A1K1P4X3"/>
<dbReference type="InterPro" id="IPR058060">
    <property type="entry name" value="HYC_CC_PP"/>
</dbReference>
<name>A0A1K1P4X3_9FLAO</name>
<dbReference type="EMBL" id="FPIY01000002">
    <property type="protein sequence ID" value="SFW42842.1"/>
    <property type="molecule type" value="Genomic_DNA"/>
</dbReference>
<evidence type="ECO:0000313" key="2">
    <source>
        <dbReference type="EMBL" id="SFW42842.1"/>
    </source>
</evidence>
<sequence>MSSLLAIVVLFSTMSFAIDMHYCGDILVETAVFQKVEGCGMEMQNPQTKECSITKKSCCTDEQLVIDGQDDLQLSLDTISFEQHIFITSFVYTYISLFENLEENVTLYTKYNPPLVVKDIFKLDETYLI</sequence>
<proteinExistence type="predicted"/>
<feature type="chain" id="PRO_5012250316" evidence="1">
    <location>
        <begin position="18"/>
        <end position="129"/>
    </location>
</feature>
<dbReference type="InterPro" id="IPR058512">
    <property type="entry name" value="DUF8199"/>
</dbReference>
<keyword evidence="1" id="KW-0732">Signal</keyword>
<feature type="signal peptide" evidence="1">
    <location>
        <begin position="1"/>
        <end position="17"/>
    </location>
</feature>
<reference evidence="3" key="1">
    <citation type="submission" date="2016-11" db="EMBL/GenBank/DDBJ databases">
        <authorList>
            <person name="Varghese N."/>
            <person name="Submissions S."/>
        </authorList>
    </citation>
    <scope>NUCLEOTIDE SEQUENCE [LARGE SCALE GENOMIC DNA]</scope>
    <source>
        <strain evidence="3">DSM 24786</strain>
    </source>
</reference>
<protein>
    <submittedName>
        <fullName evidence="2">Uncharacterized protein</fullName>
    </submittedName>
</protein>
<evidence type="ECO:0000313" key="3">
    <source>
        <dbReference type="Proteomes" id="UP000183257"/>
    </source>
</evidence>
<gene>
    <name evidence="2" type="ORF">SAMN05660313_01626</name>
</gene>
<dbReference type="NCBIfam" id="NF047658">
    <property type="entry name" value="HYC_CC_PP"/>
    <property type="match status" value="1"/>
</dbReference>
<accession>A0A1K1P4X3</accession>
<evidence type="ECO:0000256" key="1">
    <source>
        <dbReference type="SAM" id="SignalP"/>
    </source>
</evidence>
<organism evidence="2 3">
    <name type="scientific">Cellulophaga fucicola</name>
    <dbReference type="NCBI Taxonomy" id="76595"/>
    <lineage>
        <taxon>Bacteria</taxon>
        <taxon>Pseudomonadati</taxon>
        <taxon>Bacteroidota</taxon>
        <taxon>Flavobacteriia</taxon>
        <taxon>Flavobacteriales</taxon>
        <taxon>Flavobacteriaceae</taxon>
        <taxon>Cellulophaga</taxon>
    </lineage>
</organism>
<keyword evidence="3" id="KW-1185">Reference proteome</keyword>
<dbReference type="Proteomes" id="UP000183257">
    <property type="component" value="Unassembled WGS sequence"/>
</dbReference>
<dbReference type="Pfam" id="PF26622">
    <property type="entry name" value="DUF8199"/>
    <property type="match status" value="1"/>
</dbReference>
<dbReference type="STRING" id="76595.SAMN05660313_01626"/>